<dbReference type="InterPro" id="IPR042197">
    <property type="entry name" value="Apaf_helical"/>
</dbReference>
<sequence>MEATVLSVGKSVLNGALSYAKSTIAEEVALQLGVQRDQAFITDELEMMQGFLMVAHDERDHNKVVKIWVKQVRDVAYDVEDCLQDFAVRLENRSWFCFVGKFLDRRRVAKEMKDLREKVEDISKRNLRYRLIKSSVSKPASTTSEQFVISTEVQLEMAEATRTALQEKKKVDLVELITKGEDENSLRVMAVWGAGSDVGVTSVIRAAYEDQNVKGKFACRAWVRLVHPFNPDEFFGSLVRQFYVNSCEKETGKTTEEMTAGMGAMKKLKEDENLVDAFNKYVTGKSYLVVINGVSTIEEWDWIATYFPRKNGSRIIVSTQQFEVASLCTEQPYVVSEIDQKWSFEKEFYVFYKKANPPASSSKDEISDASSSMNPGEETHVKKPTTRARTVAAALEDDQLIDRKEAREKIKGLIGQAGCYVIAICGIGGLGKTTLVRSVYQQDLGDMFNRRAWLTVSRSFKQQEFLEELFRQLRRDDKEKTDTASHTLPNEASHTLPNETSHTDHTKRENKKEPTLAENLTKLFRDKKCLIVLDDLSSTVAVQWILDLLPENSSSRIIVTTRKGESLQLQEKTGHVYNLDMLNQDEAIDLFEKKVFKNDEEKQNIDKYPDMIEQRNFILKKCGGLPLAISTVGSFLATKPKTAIEWRNLNKHISDELESNSELGMIKTVLTSSYDGLPYHLKLPFLYLSVFPEDQDIRWTRLIRRWIAEGYLRRTRNTSAEEIGNSYITDLINRSMVRPSKGATHNTRRVGFLHVHDLIREIAISKSVEQNLVFTLEEGCNLNNQGKIRHLAVSSSWTRDKKAFESALDLSHLRSLTVFGEWAGFFISDKMRFLRLLDLEDTKGLTNHHLHQIGLLFHLNYLSLRRCDGICRLPNSLGNLRHLQTLDVRDTRIIKIPTAIIKLKMLQYLRVGFLPSNDKEQRGICEAVSLIRYCFKYFYYWRCCTCCVVEDEDYYDWCNTRLLLDACCDLFCGLLDEYLCCPLFGWLRTLLAGFGCMFFLIVFGPVYLLSLIVRIPWVLSRDGFNGLAVSFMRQGSPRPIPQGSPKWLGVFWNTKRKDPHGVKFPSGLRKLRALHTMGVVNINGGNDILEDLQFLTQLRKLRVTGLNKKNCRKFFLAITKLKCLESLLVRSEGCPGLSGCLELDEQCPPPENMQSLKLYGNLVKIPEWIKKLRNLVKLELRSSRISEDSAAMDILGELPNLAILRLQEWSFNDKGVHFKSPAFEKLVVLRLDLWGIKSVTFERGAAPKLEQLQVTGEWISEERGFAGLDILQSIKEVLLDVSFRWNEAKLEDKLKEELLAQLAKNRNNNNPILKVQ</sequence>
<keyword evidence="8" id="KW-0472">Membrane</keyword>
<evidence type="ECO:0000259" key="11">
    <source>
        <dbReference type="Pfam" id="PF23559"/>
    </source>
</evidence>
<dbReference type="GO" id="GO:0009626">
    <property type="term" value="P:plant-type hypersensitive response"/>
    <property type="evidence" value="ECO:0007669"/>
    <property type="project" value="UniProtKB-ARBA"/>
</dbReference>
<dbReference type="InterPro" id="IPR038005">
    <property type="entry name" value="RX-like_CC"/>
</dbReference>
<dbReference type="InterPro" id="IPR027417">
    <property type="entry name" value="P-loop_NTPase"/>
</dbReference>
<comment type="similarity">
    <text evidence="1">Belongs to the disease resistance NB-LRR family.</text>
</comment>
<keyword evidence="3" id="KW-0677">Repeat</keyword>
<evidence type="ECO:0000256" key="8">
    <source>
        <dbReference type="SAM" id="Phobius"/>
    </source>
</evidence>
<dbReference type="GO" id="GO:0043531">
    <property type="term" value="F:ADP binding"/>
    <property type="evidence" value="ECO:0007669"/>
    <property type="project" value="InterPro"/>
</dbReference>
<dbReference type="Pfam" id="PF18052">
    <property type="entry name" value="Rx_N"/>
    <property type="match status" value="1"/>
</dbReference>
<keyword evidence="4" id="KW-0547">Nucleotide-binding</keyword>
<evidence type="ECO:0000259" key="10">
    <source>
        <dbReference type="Pfam" id="PF18052"/>
    </source>
</evidence>
<dbReference type="GO" id="GO:0042742">
    <property type="term" value="P:defense response to bacterium"/>
    <property type="evidence" value="ECO:0007669"/>
    <property type="project" value="UniProtKB-ARBA"/>
</dbReference>
<organism evidence="13">
    <name type="scientific">Setaria italica</name>
    <name type="common">Foxtail millet</name>
    <name type="synonym">Panicum italicum</name>
    <dbReference type="NCBI Taxonomy" id="4555"/>
    <lineage>
        <taxon>Eukaryota</taxon>
        <taxon>Viridiplantae</taxon>
        <taxon>Streptophyta</taxon>
        <taxon>Embryophyta</taxon>
        <taxon>Tracheophyta</taxon>
        <taxon>Spermatophyta</taxon>
        <taxon>Magnoliopsida</taxon>
        <taxon>Liliopsida</taxon>
        <taxon>Poales</taxon>
        <taxon>Poaceae</taxon>
        <taxon>PACMAD clade</taxon>
        <taxon>Panicoideae</taxon>
        <taxon>Panicodae</taxon>
        <taxon>Paniceae</taxon>
        <taxon>Cenchrinae</taxon>
        <taxon>Setaria</taxon>
    </lineage>
</organism>
<dbReference type="FunFam" id="1.10.10.10:FF:000322">
    <property type="entry name" value="Probable disease resistance protein At1g63360"/>
    <property type="match status" value="1"/>
</dbReference>
<dbReference type="GO" id="GO:0002758">
    <property type="term" value="P:innate immune response-activating signaling pathway"/>
    <property type="evidence" value="ECO:0007669"/>
    <property type="project" value="UniProtKB-ARBA"/>
</dbReference>
<feature type="domain" description="Disease resistance R13L4/SHOC-2-like LRR" evidence="12">
    <location>
        <begin position="1061"/>
        <end position="1307"/>
    </location>
</feature>
<evidence type="ECO:0000313" key="13">
    <source>
        <dbReference type="EMBL" id="RCV19569.1"/>
    </source>
</evidence>
<dbReference type="SUPFAM" id="SSF52540">
    <property type="entry name" value="P-loop containing nucleoside triphosphate hydrolases"/>
    <property type="match status" value="2"/>
</dbReference>
<evidence type="ECO:0008006" key="14">
    <source>
        <dbReference type="Google" id="ProtNLM"/>
    </source>
</evidence>
<dbReference type="KEGG" id="sita:101752818"/>
<evidence type="ECO:0000259" key="9">
    <source>
        <dbReference type="Pfam" id="PF00931"/>
    </source>
</evidence>
<dbReference type="InterPro" id="IPR036388">
    <property type="entry name" value="WH-like_DNA-bd_sf"/>
</dbReference>
<dbReference type="InterPro" id="IPR032675">
    <property type="entry name" value="LRR_dom_sf"/>
</dbReference>
<feature type="domain" description="Disease resistance protein winged helix" evidence="11">
    <location>
        <begin position="690"/>
        <end position="763"/>
    </location>
</feature>
<evidence type="ECO:0000256" key="1">
    <source>
        <dbReference type="ARBA" id="ARBA00008894"/>
    </source>
</evidence>
<dbReference type="InterPro" id="IPR041118">
    <property type="entry name" value="Rx_N"/>
</dbReference>
<reference evidence="13" key="1">
    <citation type="journal article" date="2012" name="Nat. Biotechnol.">
        <title>Reference genome sequence of the model plant Setaria.</title>
        <authorList>
            <person name="Bennetzen J.L."/>
            <person name="Schmutz J."/>
            <person name="Wang H."/>
            <person name="Percifield R."/>
            <person name="Hawkins J."/>
            <person name="Pontaroli A.C."/>
            <person name="Estep M."/>
            <person name="Feng L."/>
            <person name="Vaughn J.N."/>
            <person name="Grimwood J."/>
            <person name="Jenkins J."/>
            <person name="Barry K."/>
            <person name="Lindquist E."/>
            <person name="Hellsten U."/>
            <person name="Deshpande S."/>
            <person name="Wang X."/>
            <person name="Wu X."/>
            <person name="Mitros T."/>
            <person name="Triplett J."/>
            <person name="Yang X."/>
            <person name="Ye C.Y."/>
            <person name="Mauro-Herrera M."/>
            <person name="Wang L."/>
            <person name="Li P."/>
            <person name="Sharma M."/>
            <person name="Sharma R."/>
            <person name="Ronald P.C."/>
            <person name="Panaud O."/>
            <person name="Kellogg E.A."/>
            <person name="Brutnell T.P."/>
            <person name="Doust A.N."/>
            <person name="Tuskan G.A."/>
            <person name="Rokhsar D."/>
            <person name="Devos K.M."/>
        </authorList>
    </citation>
    <scope>NUCLEOTIDE SEQUENCE [LARGE SCALE GENOMIC DNA]</scope>
    <source>
        <strain evidence="13">Yugu1</strain>
    </source>
</reference>
<evidence type="ECO:0000256" key="7">
    <source>
        <dbReference type="SAM" id="MobiDB-lite"/>
    </source>
</evidence>
<keyword evidence="8" id="KW-0812">Transmembrane</keyword>
<keyword evidence="5" id="KW-0611">Plant defense</keyword>
<dbReference type="PRINTS" id="PR00364">
    <property type="entry name" value="DISEASERSIST"/>
</dbReference>
<keyword evidence="8" id="KW-1133">Transmembrane helix</keyword>
<dbReference type="Gene3D" id="3.40.50.300">
    <property type="entry name" value="P-loop containing nucleotide triphosphate hydrolases"/>
    <property type="match status" value="2"/>
</dbReference>
<dbReference type="SUPFAM" id="SSF52058">
    <property type="entry name" value="L domain-like"/>
    <property type="match status" value="1"/>
</dbReference>
<dbReference type="Pfam" id="PF23598">
    <property type="entry name" value="LRR_14"/>
    <property type="match status" value="2"/>
</dbReference>
<feature type="domain" description="NB-ARC" evidence="9">
    <location>
        <begin position="181"/>
        <end position="334"/>
    </location>
</feature>
<name>A0A368QNL2_SETIT</name>
<evidence type="ECO:0000256" key="2">
    <source>
        <dbReference type="ARBA" id="ARBA00022614"/>
    </source>
</evidence>
<dbReference type="InterPro" id="IPR002182">
    <property type="entry name" value="NB-ARC"/>
</dbReference>
<dbReference type="InterPro" id="IPR044974">
    <property type="entry name" value="Disease_R_plants"/>
</dbReference>
<dbReference type="PANTHER" id="PTHR23155">
    <property type="entry name" value="DISEASE RESISTANCE PROTEIN RP"/>
    <property type="match status" value="1"/>
</dbReference>
<feature type="region of interest" description="Disordered" evidence="7">
    <location>
        <begin position="357"/>
        <end position="386"/>
    </location>
</feature>
<evidence type="ECO:0000256" key="5">
    <source>
        <dbReference type="ARBA" id="ARBA00022821"/>
    </source>
</evidence>
<feature type="transmembrane region" description="Helical" evidence="8">
    <location>
        <begin position="990"/>
        <end position="1013"/>
    </location>
</feature>
<keyword evidence="2" id="KW-0433">Leucine-rich repeat</keyword>
<feature type="compositionally biased region" description="Polar residues" evidence="7">
    <location>
        <begin position="484"/>
        <end position="500"/>
    </location>
</feature>
<dbReference type="Pfam" id="PF00931">
    <property type="entry name" value="NB-ARC"/>
    <property type="match status" value="2"/>
</dbReference>
<dbReference type="InterPro" id="IPR055414">
    <property type="entry name" value="LRR_R13L4/SHOC2-like"/>
</dbReference>
<evidence type="ECO:0000256" key="4">
    <source>
        <dbReference type="ARBA" id="ARBA00022741"/>
    </source>
</evidence>
<dbReference type="STRING" id="4555.A0A368QNL2"/>
<dbReference type="CDD" id="cd14798">
    <property type="entry name" value="RX-CC_like"/>
    <property type="match status" value="1"/>
</dbReference>
<protein>
    <recommendedName>
        <fullName evidence="14">Disease resistance protein RPM1</fullName>
    </recommendedName>
</protein>
<evidence type="ECO:0000256" key="3">
    <source>
        <dbReference type="ARBA" id="ARBA00022737"/>
    </source>
</evidence>
<feature type="region of interest" description="Disordered" evidence="7">
    <location>
        <begin position="477"/>
        <end position="514"/>
    </location>
</feature>
<feature type="domain" description="NB-ARC" evidence="9">
    <location>
        <begin position="410"/>
        <end position="600"/>
    </location>
</feature>
<evidence type="ECO:0000259" key="12">
    <source>
        <dbReference type="Pfam" id="PF23598"/>
    </source>
</evidence>
<accession>A0A368QNL2</accession>
<dbReference type="OrthoDB" id="6161812at2759"/>
<dbReference type="Gene3D" id="3.80.10.10">
    <property type="entry name" value="Ribonuclease Inhibitor"/>
    <property type="match status" value="2"/>
</dbReference>
<reference evidence="13" key="2">
    <citation type="submission" date="2015-07" db="EMBL/GenBank/DDBJ databases">
        <authorList>
            <person name="Noorani M."/>
        </authorList>
    </citation>
    <scope>NUCLEOTIDE SEQUENCE</scope>
    <source>
        <strain evidence="13">Yugu1</strain>
    </source>
</reference>
<dbReference type="Gene3D" id="1.20.5.4130">
    <property type="match status" value="1"/>
</dbReference>
<dbReference type="InterPro" id="IPR058922">
    <property type="entry name" value="WHD_DRP"/>
</dbReference>
<dbReference type="Pfam" id="PF23559">
    <property type="entry name" value="WHD_DRP"/>
    <property type="match status" value="1"/>
</dbReference>
<proteinExistence type="inferred from homology"/>
<gene>
    <name evidence="13" type="ORF">SETIT_3G396300v2</name>
</gene>
<dbReference type="Gene3D" id="1.10.10.10">
    <property type="entry name" value="Winged helix-like DNA-binding domain superfamily/Winged helix DNA-binding domain"/>
    <property type="match status" value="1"/>
</dbReference>
<keyword evidence="6" id="KW-0175">Coiled coil</keyword>
<feature type="compositionally biased region" description="Basic and acidic residues" evidence="7">
    <location>
        <begin position="501"/>
        <end position="514"/>
    </location>
</feature>
<feature type="domain" description="Disease resistance N-terminal" evidence="10">
    <location>
        <begin position="13"/>
        <end position="95"/>
    </location>
</feature>
<evidence type="ECO:0000256" key="6">
    <source>
        <dbReference type="ARBA" id="ARBA00023054"/>
    </source>
</evidence>
<dbReference type="Gene3D" id="1.10.8.430">
    <property type="entry name" value="Helical domain of apoptotic protease-activating factors"/>
    <property type="match status" value="1"/>
</dbReference>
<dbReference type="EMBL" id="CM003530">
    <property type="protein sequence ID" value="RCV19569.1"/>
    <property type="molecule type" value="Genomic_DNA"/>
</dbReference>
<dbReference type="PANTHER" id="PTHR23155:SF1114">
    <property type="entry name" value="OS02G0475500 PROTEIN"/>
    <property type="match status" value="1"/>
</dbReference>
<feature type="domain" description="Disease resistance R13L4/SHOC-2-like LRR" evidence="12">
    <location>
        <begin position="812"/>
        <end position="912"/>
    </location>
</feature>